<dbReference type="InterPro" id="IPR050172">
    <property type="entry name" value="SsuD_RutA_monooxygenase"/>
</dbReference>
<dbReference type="PANTHER" id="PTHR42847:SF4">
    <property type="entry name" value="ALKANESULFONATE MONOOXYGENASE-RELATED"/>
    <property type="match status" value="1"/>
</dbReference>
<organism evidence="6 7">
    <name type="scientific">Mycolicibacterium murale</name>
    <dbReference type="NCBI Taxonomy" id="182220"/>
    <lineage>
        <taxon>Bacteria</taxon>
        <taxon>Bacillati</taxon>
        <taxon>Actinomycetota</taxon>
        <taxon>Actinomycetes</taxon>
        <taxon>Mycobacteriales</taxon>
        <taxon>Mycobacteriaceae</taxon>
        <taxon>Mycolicibacterium</taxon>
    </lineage>
</organism>
<evidence type="ECO:0000256" key="1">
    <source>
        <dbReference type="ARBA" id="ARBA00022630"/>
    </source>
</evidence>
<comment type="caution">
    <text evidence="6">The sequence shown here is derived from an EMBL/GenBank/DDBJ whole genome shotgun (WGS) entry which is preliminary data.</text>
</comment>
<dbReference type="InterPro" id="IPR036661">
    <property type="entry name" value="Luciferase-like_sf"/>
</dbReference>
<proteinExistence type="predicted"/>
<sequence>MTLRVGVALPQVVGDEQVDPGYLRRTAELADSLGFDSVWVQEEVLGSTGTLDALTTLTYVASFTQRVDLGVAVLLGGVLDPVALAKATATLDQLSGGRLILGIGLGANREDYPAHGVPVNARAARFEWVLRSLLSLWTDDASGAVVRPLPRQHPHPPLWFGGSSQPALERAARFGTGFIGGGASTIDDFVTAAASLRLMTAGQGPFRLAKRVYLACTDHVADAESRLLRWVAEYYGDHELARRVSVAGDTTRCIEQLSRIIDAGATDIILNFVFDEHSALRGAMQDFVPVLKTR</sequence>
<evidence type="ECO:0000313" key="6">
    <source>
        <dbReference type="EMBL" id="GFG58731.1"/>
    </source>
</evidence>
<protein>
    <submittedName>
        <fullName evidence="6">Luciferase</fullName>
    </submittedName>
</protein>
<dbReference type="EMBL" id="BLKT01000003">
    <property type="protein sequence ID" value="GFG58731.1"/>
    <property type="molecule type" value="Genomic_DNA"/>
</dbReference>
<keyword evidence="2" id="KW-0288">FMN</keyword>
<gene>
    <name evidence="6" type="ORF">MMUR_28670</name>
</gene>
<dbReference type="Pfam" id="PF00296">
    <property type="entry name" value="Bac_luciferase"/>
    <property type="match status" value="1"/>
</dbReference>
<accession>A0A7I9WLW7</accession>
<evidence type="ECO:0000259" key="5">
    <source>
        <dbReference type="Pfam" id="PF00296"/>
    </source>
</evidence>
<evidence type="ECO:0000256" key="3">
    <source>
        <dbReference type="ARBA" id="ARBA00023002"/>
    </source>
</evidence>
<dbReference type="AlphaFoldDB" id="A0A7I9WLW7"/>
<keyword evidence="4" id="KW-0503">Monooxygenase</keyword>
<evidence type="ECO:0000313" key="7">
    <source>
        <dbReference type="Proteomes" id="UP000465241"/>
    </source>
</evidence>
<keyword evidence="3" id="KW-0560">Oxidoreductase</keyword>
<evidence type="ECO:0000256" key="2">
    <source>
        <dbReference type="ARBA" id="ARBA00022643"/>
    </source>
</evidence>
<keyword evidence="1" id="KW-0285">Flavoprotein</keyword>
<dbReference type="GO" id="GO:0046306">
    <property type="term" value="P:alkanesulfonate catabolic process"/>
    <property type="evidence" value="ECO:0007669"/>
    <property type="project" value="TreeGrafter"/>
</dbReference>
<evidence type="ECO:0000256" key="4">
    <source>
        <dbReference type="ARBA" id="ARBA00023033"/>
    </source>
</evidence>
<dbReference type="Proteomes" id="UP000465241">
    <property type="component" value="Unassembled WGS sequence"/>
</dbReference>
<keyword evidence="7" id="KW-1185">Reference proteome</keyword>
<feature type="domain" description="Luciferase-like" evidence="5">
    <location>
        <begin position="7"/>
        <end position="243"/>
    </location>
</feature>
<name>A0A7I9WLW7_9MYCO</name>
<dbReference type="GO" id="GO:0008726">
    <property type="term" value="F:alkanesulfonate monooxygenase activity"/>
    <property type="evidence" value="ECO:0007669"/>
    <property type="project" value="TreeGrafter"/>
</dbReference>
<reference evidence="6 7" key="1">
    <citation type="journal article" date="2019" name="Emerg. Microbes Infect.">
        <title>Comprehensive subspecies identification of 175 nontuberculous mycobacteria species based on 7547 genomic profiles.</title>
        <authorList>
            <person name="Matsumoto Y."/>
            <person name="Kinjo T."/>
            <person name="Motooka D."/>
            <person name="Nabeya D."/>
            <person name="Jung N."/>
            <person name="Uechi K."/>
            <person name="Horii T."/>
            <person name="Iida T."/>
            <person name="Fujita J."/>
            <person name="Nakamura S."/>
        </authorList>
    </citation>
    <scope>NUCLEOTIDE SEQUENCE [LARGE SCALE GENOMIC DNA]</scope>
    <source>
        <strain evidence="6 7">JCM 13392</strain>
    </source>
</reference>
<dbReference type="InterPro" id="IPR011251">
    <property type="entry name" value="Luciferase-like_dom"/>
</dbReference>
<dbReference type="RefSeq" id="WP_193489481.1">
    <property type="nucleotide sequence ID" value="NZ_BAAAMC010000055.1"/>
</dbReference>
<dbReference type="SUPFAM" id="SSF51679">
    <property type="entry name" value="Bacterial luciferase-like"/>
    <property type="match status" value="1"/>
</dbReference>
<dbReference type="CDD" id="cd00347">
    <property type="entry name" value="Flavin_utilizing_monoxygenases"/>
    <property type="match status" value="1"/>
</dbReference>
<dbReference type="PANTHER" id="PTHR42847">
    <property type="entry name" value="ALKANESULFONATE MONOOXYGENASE"/>
    <property type="match status" value="1"/>
</dbReference>
<dbReference type="Gene3D" id="3.20.20.30">
    <property type="entry name" value="Luciferase-like domain"/>
    <property type="match status" value="1"/>
</dbReference>